<dbReference type="OrthoDB" id="9781481at2"/>
<feature type="domain" description="ATPase dynein-related AAA" evidence="2">
    <location>
        <begin position="334"/>
        <end position="432"/>
    </location>
</feature>
<evidence type="ECO:0000313" key="4">
    <source>
        <dbReference type="Proteomes" id="UP000054770"/>
    </source>
</evidence>
<feature type="compositionally biased region" description="Polar residues" evidence="1">
    <location>
        <begin position="1"/>
        <end position="19"/>
    </location>
</feature>
<name>A0A158KX13_9BURK</name>
<comment type="caution">
    <text evidence="3">The sequence shown here is derived from an EMBL/GenBank/DDBJ whole genome shotgun (WGS) entry which is preliminary data.</text>
</comment>
<accession>A0A158KX13</accession>
<dbReference type="SUPFAM" id="SSF52540">
    <property type="entry name" value="P-loop containing nucleoside triphosphate hydrolases"/>
    <property type="match status" value="1"/>
</dbReference>
<dbReference type="GO" id="GO:0004519">
    <property type="term" value="F:endonuclease activity"/>
    <property type="evidence" value="ECO:0007669"/>
    <property type="project" value="UniProtKB-KW"/>
</dbReference>
<dbReference type="AlphaFoldDB" id="A0A158KX13"/>
<dbReference type="Proteomes" id="UP000054770">
    <property type="component" value="Unassembled WGS sequence"/>
</dbReference>
<dbReference type="Pfam" id="PF07728">
    <property type="entry name" value="AAA_5"/>
    <property type="match status" value="1"/>
</dbReference>
<dbReference type="GO" id="GO:0005524">
    <property type="term" value="F:ATP binding"/>
    <property type="evidence" value="ECO:0007669"/>
    <property type="project" value="InterPro"/>
</dbReference>
<dbReference type="Gene3D" id="3.40.50.300">
    <property type="entry name" value="P-loop containing nucleotide triphosphate hydrolases"/>
    <property type="match status" value="1"/>
</dbReference>
<sequence length="723" mass="81562">MSISPEASKQSSQALTESLNEVRDEPESQDQPTLEWNKVDLLAFLSRAWNQPDSARVVVIGTIQPVAGHEWGFLEDLHHPVTGARLRAPIAKSRVQDRVFIQSVDLRAFQKRWPKALFARAELVLSPREERIKQEDSFACLVRPGTLEALVTIPDEWWQLLERGSAPTPLMLARARDAIEDRLRIDTSESEARLQAVHAELERVTLGKQTLDEDYRRLESAMIEKAEAVAALDEELTNGRIQLESRLRDLEVLLREKGQRMVALELVDQADFDRAFPSSQTVDDRVGHRFADALDGSLPRLAAFVQAFLWRKEIRYSRAQLLNFISLLRTNDLIVLAGDSGSGKTSLVKSVADAIGGRWTVIPVKPNWTGPDDLLGYYNPLERRYQPSPFLLALLDAAREPDVPHFICLDEMNLARVEYYFADFLSLLETRDEAPWIHLYSTAEERHVTTDNRIFLTLEEEARRRTGLSETASFADMLIHDQANLELRRLTGFAEADTVISHHAKLRRSISGLIDIPAGFRFPSNVWIIGAVNVDETTHYLSPKILDRAHVVRFRNPVLVDWDRIEAEVETFTLDMDESMLMSASEIGLREPYPPFDPRDALTALLVQWARDFLDPLGIEFGLRAIRQSLNYLQKAKQAGIELGAALNQIALQKILPKIMLDLEKTATGGASRRDVLVAFRDALSASLETLADAQTTELAVTALDDLIERSATNNGIANFWAR</sequence>
<feature type="region of interest" description="Disordered" evidence="1">
    <location>
        <begin position="1"/>
        <end position="31"/>
    </location>
</feature>
<reference evidence="3" key="1">
    <citation type="submission" date="2016-01" db="EMBL/GenBank/DDBJ databases">
        <authorList>
            <person name="Peeters C."/>
        </authorList>
    </citation>
    <scope>NUCLEOTIDE SEQUENCE [LARGE SCALE GENOMIC DNA]</scope>
    <source>
        <strain evidence="3">LMG 22940</strain>
    </source>
</reference>
<evidence type="ECO:0000256" key="1">
    <source>
        <dbReference type="SAM" id="MobiDB-lite"/>
    </source>
</evidence>
<proteinExistence type="predicted"/>
<gene>
    <name evidence="3" type="ORF">AWB68_07620</name>
</gene>
<organism evidence="3 4">
    <name type="scientific">Caballeronia choica</name>
    <dbReference type="NCBI Taxonomy" id="326476"/>
    <lineage>
        <taxon>Bacteria</taxon>
        <taxon>Pseudomonadati</taxon>
        <taxon>Pseudomonadota</taxon>
        <taxon>Betaproteobacteria</taxon>
        <taxon>Burkholderiales</taxon>
        <taxon>Burkholderiaceae</taxon>
        <taxon>Caballeronia</taxon>
    </lineage>
</organism>
<evidence type="ECO:0000313" key="3">
    <source>
        <dbReference type="EMBL" id="SAL85269.1"/>
    </source>
</evidence>
<dbReference type="InterPro" id="IPR027417">
    <property type="entry name" value="P-loop_NTPase"/>
</dbReference>
<keyword evidence="4" id="KW-1185">Reference proteome</keyword>
<protein>
    <submittedName>
        <fullName evidence="3">GTPase subunit of restriction endonuclease-like protein</fullName>
    </submittedName>
</protein>
<dbReference type="InterPro" id="IPR011704">
    <property type="entry name" value="ATPase_dyneun-rel_AAA"/>
</dbReference>
<dbReference type="EMBL" id="FCON02000182">
    <property type="protein sequence ID" value="SAL85269.1"/>
    <property type="molecule type" value="Genomic_DNA"/>
</dbReference>
<evidence type="ECO:0000259" key="2">
    <source>
        <dbReference type="Pfam" id="PF07728"/>
    </source>
</evidence>
<dbReference type="GO" id="GO:0016887">
    <property type="term" value="F:ATP hydrolysis activity"/>
    <property type="evidence" value="ECO:0007669"/>
    <property type="project" value="InterPro"/>
</dbReference>